<dbReference type="SUPFAM" id="SSF47384">
    <property type="entry name" value="Homodimeric domain of signal transducing histidine kinase"/>
    <property type="match status" value="1"/>
</dbReference>
<dbReference type="InterPro" id="IPR011006">
    <property type="entry name" value="CheY-like_superfamily"/>
</dbReference>
<keyword evidence="9" id="KW-0067">ATP-binding</keyword>
<dbReference type="InterPro" id="IPR010559">
    <property type="entry name" value="Sig_transdc_His_kin_internal"/>
</dbReference>
<keyword evidence="13" id="KW-1133">Transmembrane helix</keyword>
<dbReference type="PROSITE" id="PS50110">
    <property type="entry name" value="RESPONSE_REGULATORY"/>
    <property type="match status" value="1"/>
</dbReference>
<dbReference type="GO" id="GO:0009927">
    <property type="term" value="F:histidine phosphotransfer kinase activity"/>
    <property type="evidence" value="ECO:0007669"/>
    <property type="project" value="TreeGrafter"/>
</dbReference>
<evidence type="ECO:0000256" key="13">
    <source>
        <dbReference type="SAM" id="Phobius"/>
    </source>
</evidence>
<gene>
    <name evidence="16" type="ORF">OSO01_42270</name>
</gene>
<keyword evidence="8" id="KW-0418">Kinase</keyword>
<keyword evidence="11 13" id="KW-0472">Membrane</keyword>
<dbReference type="AlphaFoldDB" id="A0A511ZPV9"/>
<evidence type="ECO:0000313" key="16">
    <source>
        <dbReference type="EMBL" id="GEN89488.1"/>
    </source>
</evidence>
<feature type="transmembrane region" description="Helical" evidence="13">
    <location>
        <begin position="297"/>
        <end position="317"/>
    </location>
</feature>
<evidence type="ECO:0000259" key="15">
    <source>
        <dbReference type="PROSITE" id="PS50110"/>
    </source>
</evidence>
<dbReference type="Gene3D" id="1.10.287.130">
    <property type="match status" value="1"/>
</dbReference>
<organism evidence="16 17">
    <name type="scientific">Oceanobacillus sojae</name>
    <dbReference type="NCBI Taxonomy" id="582851"/>
    <lineage>
        <taxon>Bacteria</taxon>
        <taxon>Bacillati</taxon>
        <taxon>Bacillota</taxon>
        <taxon>Bacilli</taxon>
        <taxon>Bacillales</taxon>
        <taxon>Bacillaceae</taxon>
        <taxon>Oceanobacillus</taxon>
    </lineage>
</organism>
<dbReference type="Pfam" id="PF06580">
    <property type="entry name" value="His_kinase"/>
    <property type="match status" value="1"/>
</dbReference>
<proteinExistence type="predicted"/>
<comment type="subcellular location">
    <subcellularLocation>
        <location evidence="2">Cell membrane</location>
    </subcellularLocation>
</comment>
<dbReference type="SMART" id="SM00387">
    <property type="entry name" value="HATPase_c"/>
    <property type="match status" value="2"/>
</dbReference>
<keyword evidence="4" id="KW-1003">Cell membrane</keyword>
<keyword evidence="17" id="KW-1185">Reference proteome</keyword>
<dbReference type="PANTHER" id="PTHR43047:SF72">
    <property type="entry name" value="OSMOSENSING HISTIDINE PROTEIN KINASE SLN1"/>
    <property type="match status" value="1"/>
</dbReference>
<dbReference type="PRINTS" id="PR00344">
    <property type="entry name" value="BCTRLSENSOR"/>
</dbReference>
<evidence type="ECO:0000256" key="6">
    <source>
        <dbReference type="ARBA" id="ARBA00022679"/>
    </source>
</evidence>
<dbReference type="InterPro" id="IPR005467">
    <property type="entry name" value="His_kinase_dom"/>
</dbReference>
<dbReference type="InterPro" id="IPR003594">
    <property type="entry name" value="HATPase_dom"/>
</dbReference>
<keyword evidence="5 12" id="KW-0597">Phosphoprotein</keyword>
<dbReference type="GO" id="GO:0005524">
    <property type="term" value="F:ATP binding"/>
    <property type="evidence" value="ECO:0007669"/>
    <property type="project" value="UniProtKB-KW"/>
</dbReference>
<feature type="transmembrane region" description="Helical" evidence="13">
    <location>
        <begin position="323"/>
        <end position="344"/>
    </location>
</feature>
<dbReference type="Gene3D" id="2.60.120.260">
    <property type="entry name" value="Galactose-binding domain-like"/>
    <property type="match status" value="1"/>
</dbReference>
<dbReference type="EC" id="2.7.13.3" evidence="3"/>
<feature type="modified residue" description="4-aspartylphosphate" evidence="12">
    <location>
        <position position="735"/>
    </location>
</feature>
<evidence type="ECO:0000256" key="11">
    <source>
        <dbReference type="ARBA" id="ARBA00023136"/>
    </source>
</evidence>
<dbReference type="FunFam" id="3.30.565.10:FF:000023">
    <property type="entry name" value="PAS domain-containing sensor histidine kinase"/>
    <property type="match status" value="1"/>
</dbReference>
<feature type="transmembrane region" description="Helical" evidence="13">
    <location>
        <begin position="356"/>
        <end position="375"/>
    </location>
</feature>
<dbReference type="Gene3D" id="3.30.565.10">
    <property type="entry name" value="Histidine kinase-like ATPase, C-terminal domain"/>
    <property type="match status" value="2"/>
</dbReference>
<comment type="catalytic activity">
    <reaction evidence="1">
        <text>ATP + protein L-histidine = ADP + protein N-phospho-L-histidine.</text>
        <dbReference type="EC" id="2.7.13.3"/>
    </reaction>
</comment>
<evidence type="ECO:0000256" key="3">
    <source>
        <dbReference type="ARBA" id="ARBA00012438"/>
    </source>
</evidence>
<dbReference type="PROSITE" id="PS50109">
    <property type="entry name" value="HIS_KIN"/>
    <property type="match status" value="1"/>
</dbReference>
<dbReference type="Pfam" id="PF02518">
    <property type="entry name" value="HATPase_c"/>
    <property type="match status" value="2"/>
</dbReference>
<dbReference type="SUPFAM" id="SSF49785">
    <property type="entry name" value="Galactose-binding domain-like"/>
    <property type="match status" value="1"/>
</dbReference>
<accession>A0A511ZPV9</accession>
<dbReference type="SMART" id="SM00448">
    <property type="entry name" value="REC"/>
    <property type="match status" value="1"/>
</dbReference>
<dbReference type="CDD" id="cd00082">
    <property type="entry name" value="HisKA"/>
    <property type="match status" value="1"/>
</dbReference>
<evidence type="ECO:0000256" key="9">
    <source>
        <dbReference type="ARBA" id="ARBA00022840"/>
    </source>
</evidence>
<feature type="transmembrane region" description="Helical" evidence="13">
    <location>
        <begin position="266"/>
        <end position="285"/>
    </location>
</feature>
<evidence type="ECO:0000256" key="7">
    <source>
        <dbReference type="ARBA" id="ARBA00022741"/>
    </source>
</evidence>
<dbReference type="InterPro" id="IPR001789">
    <property type="entry name" value="Sig_transdc_resp-reg_receiver"/>
</dbReference>
<sequence length="1013" mass="114523">MKLVLILLLVFVCLSAFRLIWMEGFQNSTPLDIQNGKLDLREWKADGDETLVLDGEWDFYPSIFIMEEKGAVLADTETIHVPEGWNNILNSPIGYGTYRLQVHVNPGQDSHYELYIPSIRSASEVYVNGNKLSSSGEIATEEEAFTAENSPQKVAFKADENGVIDIIIQAANFKDIRNLNGGIIRSIQFGTEQELTNELQFSIYMQIAMVVVLLIHSGYAFILYLIGNRNKQLFFFSLLTFIYAILFLLSGKDKLLHSFFYAQSDWWNQLFVALILIECYVFLQCTNHQKLPYWNKIFPYFQWGVFGLAGVTIFFPLSLPQLIMQLPLYLFACCSLVGIGVFAIIRSYKQSLNTDFFLVLSVAAAIHHVVWALIWRGSGVYMPHYPFDLIFAVVCFMMVWLKGYFRTYRETKELAETLQRINREKDQFLANTSHEFRNPLNSMLLLSKGVRDREESAITEQSINDLNTVLNVGKRMNLLLTDLLEERQLQQGKPRLNKQVIILEPIVTGVMDLLQFSFDMKKVQIINQISKTFPAVFADENRVTQILFNLVKNAIKYTDHGTITISAAVNGNVAEIHVTDTGAGISPEMQKRLFLPYEQGDAPEGITRDGGFGLGLSITKQLVELHGGTIQVSSKKGEKTTFTFTLELASSREAVHLPEENTQTIRRIEDSEQLKIPSWKNEQKPSVLAVDDDPASLLALQAVLPEDAYNLVLVTSAVQALEKVEKGGWDIVISDIMMPEISGYKLTRMIRKRYSLTELPVLLLTGGNSDIQAAFAAGANDYITKPVEPAELKTRLDSLITLKKVAEQQLQLETLWLQAQIQPHFVFNTLNAIKALSEWNLEEMRQLLDELGNLLRSKFQFQQMNALVPLEEELNIVQSYLYIEQVRFGEALQVKWELEDYQEINIPFLSIQPLVENAVHHGIRKGDGKGSVVIRIKKDYTRSKALITVEDDGVGIETTDIPGILQGKSDSKSGVGILNVEKRLHQHYGKGLTINSSHGWGTKVSFEVDLADN</sequence>
<dbReference type="GO" id="GO:0000155">
    <property type="term" value="F:phosphorelay sensor kinase activity"/>
    <property type="evidence" value="ECO:0007669"/>
    <property type="project" value="InterPro"/>
</dbReference>
<feature type="domain" description="Response regulatory" evidence="15">
    <location>
        <begin position="686"/>
        <end position="800"/>
    </location>
</feature>
<evidence type="ECO:0000256" key="8">
    <source>
        <dbReference type="ARBA" id="ARBA00022777"/>
    </source>
</evidence>
<keyword evidence="6" id="KW-0808">Transferase</keyword>
<protein>
    <recommendedName>
        <fullName evidence="3">histidine kinase</fullName>
        <ecNumber evidence="3">2.7.13.3</ecNumber>
    </recommendedName>
</protein>
<dbReference type="PANTHER" id="PTHR43047">
    <property type="entry name" value="TWO-COMPONENT HISTIDINE PROTEIN KINASE"/>
    <property type="match status" value="1"/>
</dbReference>
<evidence type="ECO:0000259" key="14">
    <source>
        <dbReference type="PROSITE" id="PS50109"/>
    </source>
</evidence>
<name>A0A511ZPV9_9BACI</name>
<dbReference type="CDD" id="cd16922">
    <property type="entry name" value="HATPase_EvgS-ArcB-TorS-like"/>
    <property type="match status" value="1"/>
</dbReference>
<dbReference type="InterPro" id="IPR036890">
    <property type="entry name" value="HATPase_C_sf"/>
</dbReference>
<dbReference type="InterPro" id="IPR036097">
    <property type="entry name" value="HisK_dim/P_sf"/>
</dbReference>
<evidence type="ECO:0000256" key="4">
    <source>
        <dbReference type="ARBA" id="ARBA00022475"/>
    </source>
</evidence>
<dbReference type="InterPro" id="IPR004358">
    <property type="entry name" value="Sig_transdc_His_kin-like_C"/>
</dbReference>
<dbReference type="Gene3D" id="3.40.50.2300">
    <property type="match status" value="1"/>
</dbReference>
<evidence type="ECO:0000256" key="10">
    <source>
        <dbReference type="ARBA" id="ARBA00023012"/>
    </source>
</evidence>
<dbReference type="Pfam" id="PF00072">
    <property type="entry name" value="Response_reg"/>
    <property type="match status" value="1"/>
</dbReference>
<reference evidence="16 17" key="1">
    <citation type="submission" date="2019-07" db="EMBL/GenBank/DDBJ databases">
        <title>Whole genome shotgun sequence of Oceanobacillus sojae NBRC 105379.</title>
        <authorList>
            <person name="Hosoyama A."/>
            <person name="Uohara A."/>
            <person name="Ohji S."/>
            <person name="Ichikawa N."/>
        </authorList>
    </citation>
    <scope>NUCLEOTIDE SEQUENCE [LARGE SCALE GENOMIC DNA]</scope>
    <source>
        <strain evidence="16 17">NBRC 105379</strain>
    </source>
</reference>
<dbReference type="Proteomes" id="UP000321558">
    <property type="component" value="Unassembled WGS sequence"/>
</dbReference>
<dbReference type="SMART" id="SM00388">
    <property type="entry name" value="HisKA"/>
    <property type="match status" value="1"/>
</dbReference>
<dbReference type="GO" id="GO:0005886">
    <property type="term" value="C:plasma membrane"/>
    <property type="evidence" value="ECO:0007669"/>
    <property type="project" value="UniProtKB-SubCell"/>
</dbReference>
<feature type="domain" description="Histidine kinase" evidence="14">
    <location>
        <begin position="431"/>
        <end position="650"/>
    </location>
</feature>
<evidence type="ECO:0000256" key="2">
    <source>
        <dbReference type="ARBA" id="ARBA00004236"/>
    </source>
</evidence>
<keyword evidence="10" id="KW-0902">Two-component regulatory system</keyword>
<evidence type="ECO:0000313" key="17">
    <source>
        <dbReference type="Proteomes" id="UP000321558"/>
    </source>
</evidence>
<feature type="transmembrane region" description="Helical" evidence="13">
    <location>
        <begin position="387"/>
        <end position="405"/>
    </location>
</feature>
<evidence type="ECO:0000256" key="12">
    <source>
        <dbReference type="PROSITE-ProRule" id="PRU00169"/>
    </source>
</evidence>
<dbReference type="Pfam" id="PF00512">
    <property type="entry name" value="HisKA"/>
    <property type="match status" value="1"/>
</dbReference>
<dbReference type="EMBL" id="BJYM01000023">
    <property type="protein sequence ID" value="GEN89488.1"/>
    <property type="molecule type" value="Genomic_DNA"/>
</dbReference>
<dbReference type="InterPro" id="IPR003661">
    <property type="entry name" value="HisK_dim/P_dom"/>
</dbReference>
<dbReference type="InterPro" id="IPR008979">
    <property type="entry name" value="Galactose-bd-like_sf"/>
</dbReference>
<feature type="transmembrane region" description="Helical" evidence="13">
    <location>
        <begin position="203"/>
        <end position="226"/>
    </location>
</feature>
<dbReference type="SUPFAM" id="SSF52172">
    <property type="entry name" value="CheY-like"/>
    <property type="match status" value="1"/>
</dbReference>
<evidence type="ECO:0000256" key="5">
    <source>
        <dbReference type="ARBA" id="ARBA00022553"/>
    </source>
</evidence>
<keyword evidence="7" id="KW-0547">Nucleotide-binding</keyword>
<keyword evidence="13" id="KW-0812">Transmembrane</keyword>
<feature type="transmembrane region" description="Helical" evidence="13">
    <location>
        <begin position="233"/>
        <end position="251"/>
    </location>
</feature>
<dbReference type="SUPFAM" id="SSF55874">
    <property type="entry name" value="ATPase domain of HSP90 chaperone/DNA topoisomerase II/histidine kinase"/>
    <property type="match status" value="2"/>
</dbReference>
<comment type="caution">
    <text evidence="16">The sequence shown here is derived from an EMBL/GenBank/DDBJ whole genome shotgun (WGS) entry which is preliminary data.</text>
</comment>
<evidence type="ECO:0000256" key="1">
    <source>
        <dbReference type="ARBA" id="ARBA00000085"/>
    </source>
</evidence>